<dbReference type="EMBL" id="CP089983">
    <property type="protein sequence ID" value="WXB04846.1"/>
    <property type="molecule type" value="Genomic_DNA"/>
</dbReference>
<dbReference type="Proteomes" id="UP001374803">
    <property type="component" value="Chromosome"/>
</dbReference>
<feature type="region of interest" description="Disordered" evidence="1">
    <location>
        <begin position="1"/>
        <end position="21"/>
    </location>
</feature>
<evidence type="ECO:0000313" key="3">
    <source>
        <dbReference type="Proteomes" id="UP001374803"/>
    </source>
</evidence>
<proteinExistence type="predicted"/>
<name>A0ABZ2L4W3_9BACT</name>
<accession>A0ABZ2L4W3</accession>
<reference evidence="2" key="1">
    <citation type="submission" date="2021-12" db="EMBL/GenBank/DDBJ databases">
        <title>Discovery of the Pendulisporaceae a myxobacterial family with distinct sporulation behavior and unique specialized metabolism.</title>
        <authorList>
            <person name="Garcia R."/>
            <person name="Popoff A."/>
            <person name="Bader C.D."/>
            <person name="Loehr J."/>
            <person name="Walesch S."/>
            <person name="Walt C."/>
            <person name="Boldt J."/>
            <person name="Bunk B."/>
            <person name="Haeckl F.J.F.P.J."/>
            <person name="Gunesch A.P."/>
            <person name="Birkelbach J."/>
            <person name="Nuebel U."/>
            <person name="Pietschmann T."/>
            <person name="Bach T."/>
            <person name="Mueller R."/>
        </authorList>
    </citation>
    <scope>NUCLEOTIDE SEQUENCE</scope>
    <source>
        <strain evidence="2">MSr11367</strain>
    </source>
</reference>
<feature type="compositionally biased region" description="Pro residues" evidence="1">
    <location>
        <begin position="1"/>
        <end position="11"/>
    </location>
</feature>
<protein>
    <submittedName>
        <fullName evidence="2">Uncharacterized protein</fullName>
    </submittedName>
</protein>
<evidence type="ECO:0000313" key="2">
    <source>
        <dbReference type="EMBL" id="WXB04846.1"/>
    </source>
</evidence>
<keyword evidence="3" id="KW-1185">Reference proteome</keyword>
<sequence length="52" mass="5405">MKAPQFPPPLRFNPADYPGAERSESTLGAVGAGVAGGLLEIMFEAMVDAIVD</sequence>
<organism evidence="2 3">
    <name type="scientific">Pendulispora rubella</name>
    <dbReference type="NCBI Taxonomy" id="2741070"/>
    <lineage>
        <taxon>Bacteria</taxon>
        <taxon>Pseudomonadati</taxon>
        <taxon>Myxococcota</taxon>
        <taxon>Myxococcia</taxon>
        <taxon>Myxococcales</taxon>
        <taxon>Sorangiineae</taxon>
        <taxon>Pendulisporaceae</taxon>
        <taxon>Pendulispora</taxon>
    </lineage>
</organism>
<evidence type="ECO:0000256" key="1">
    <source>
        <dbReference type="SAM" id="MobiDB-lite"/>
    </source>
</evidence>
<gene>
    <name evidence="2" type="ORF">LVJ94_49140</name>
</gene>
<dbReference type="RefSeq" id="WP_394834488.1">
    <property type="nucleotide sequence ID" value="NZ_CP089929.1"/>
</dbReference>